<gene>
    <name evidence="2" type="ORF">IQ247_15185</name>
</gene>
<accession>A0A8J7F9B6</accession>
<dbReference type="AlphaFoldDB" id="A0A8J7F9B6"/>
<sequence>MSCRNADTPMPAAPLTATSAYLIFISAVSGYGLRAVSRHNLLPQG</sequence>
<comment type="caution">
    <text evidence="2">The sequence shown here is derived from an EMBL/GenBank/DDBJ whole genome shotgun (WGS) entry which is preliminary data.</text>
</comment>
<dbReference type="Proteomes" id="UP000620559">
    <property type="component" value="Unassembled WGS sequence"/>
</dbReference>
<keyword evidence="1" id="KW-1133">Transmembrane helix</keyword>
<keyword evidence="1" id="KW-0812">Transmembrane</keyword>
<dbReference type="EMBL" id="JADEWL010000047">
    <property type="protein sequence ID" value="MBE9213994.1"/>
    <property type="molecule type" value="Genomic_DNA"/>
</dbReference>
<evidence type="ECO:0000256" key="1">
    <source>
        <dbReference type="SAM" id="Phobius"/>
    </source>
</evidence>
<name>A0A8J7F9B6_9CYAN</name>
<reference evidence="2" key="1">
    <citation type="submission" date="2020-10" db="EMBL/GenBank/DDBJ databases">
        <authorList>
            <person name="Castelo-Branco R."/>
            <person name="Eusebio N."/>
            <person name="Adriana R."/>
            <person name="Vieira A."/>
            <person name="Brugerolle De Fraissinette N."/>
            <person name="Rezende De Castro R."/>
            <person name="Schneider M.P."/>
            <person name="Vasconcelos V."/>
            <person name="Leao P.N."/>
        </authorList>
    </citation>
    <scope>NUCLEOTIDE SEQUENCE</scope>
    <source>
        <strain evidence="2">LEGE 06105</strain>
    </source>
</reference>
<proteinExistence type="predicted"/>
<keyword evidence="1" id="KW-0472">Membrane</keyword>
<protein>
    <submittedName>
        <fullName evidence="2">Uncharacterized protein</fullName>
    </submittedName>
</protein>
<evidence type="ECO:0000313" key="3">
    <source>
        <dbReference type="Proteomes" id="UP000620559"/>
    </source>
</evidence>
<dbReference type="RefSeq" id="WP_228059767.1">
    <property type="nucleotide sequence ID" value="NZ_JADEWL010000047.1"/>
</dbReference>
<organism evidence="2 3">
    <name type="scientific">Plectonema cf. radiosum LEGE 06105</name>
    <dbReference type="NCBI Taxonomy" id="945769"/>
    <lineage>
        <taxon>Bacteria</taxon>
        <taxon>Bacillati</taxon>
        <taxon>Cyanobacteriota</taxon>
        <taxon>Cyanophyceae</taxon>
        <taxon>Oscillatoriophycideae</taxon>
        <taxon>Oscillatoriales</taxon>
        <taxon>Microcoleaceae</taxon>
        <taxon>Plectonema</taxon>
    </lineage>
</organism>
<evidence type="ECO:0000313" key="2">
    <source>
        <dbReference type="EMBL" id="MBE9213994.1"/>
    </source>
</evidence>
<feature type="transmembrane region" description="Helical" evidence="1">
    <location>
        <begin position="12"/>
        <end position="33"/>
    </location>
</feature>
<keyword evidence="3" id="KW-1185">Reference proteome</keyword>